<name>A0ABS5VVV3_9BACT</name>
<evidence type="ECO:0000256" key="2">
    <source>
        <dbReference type="ARBA" id="ARBA00022723"/>
    </source>
</evidence>
<evidence type="ECO:0000256" key="5">
    <source>
        <dbReference type="ARBA" id="ARBA00023049"/>
    </source>
</evidence>
<keyword evidence="8" id="KW-1185">Reference proteome</keyword>
<keyword evidence="2" id="KW-0479">Metal-binding</keyword>
<accession>A0ABS5VVV3</accession>
<dbReference type="RefSeq" id="WP_254155502.1">
    <property type="nucleotide sequence ID" value="NZ_JAHESD010000059.1"/>
</dbReference>
<gene>
    <name evidence="7" type="ORF">KK060_19860</name>
</gene>
<dbReference type="InterPro" id="IPR001405">
    <property type="entry name" value="UPF0758"/>
</dbReference>
<dbReference type="EMBL" id="JAHESD010000059">
    <property type="protein sequence ID" value="MBT1705557.1"/>
    <property type="molecule type" value="Genomic_DNA"/>
</dbReference>
<dbReference type="InterPro" id="IPR025657">
    <property type="entry name" value="RadC_JAB"/>
</dbReference>
<evidence type="ECO:0000256" key="3">
    <source>
        <dbReference type="ARBA" id="ARBA00022801"/>
    </source>
</evidence>
<dbReference type="PANTHER" id="PTHR30471">
    <property type="entry name" value="DNA REPAIR PROTEIN RADC"/>
    <property type="match status" value="1"/>
</dbReference>
<dbReference type="Gene3D" id="3.40.140.10">
    <property type="entry name" value="Cytidine Deaminase, domain 2"/>
    <property type="match status" value="1"/>
</dbReference>
<comment type="caution">
    <text evidence="7">The sequence shown here is derived from an EMBL/GenBank/DDBJ whole genome shotgun (WGS) entry which is preliminary data.</text>
</comment>
<dbReference type="Pfam" id="PF04002">
    <property type="entry name" value="RadC"/>
    <property type="match status" value="1"/>
</dbReference>
<evidence type="ECO:0000256" key="4">
    <source>
        <dbReference type="ARBA" id="ARBA00022833"/>
    </source>
</evidence>
<organism evidence="7 8">
    <name type="scientific">Chryseosolibacter indicus</name>
    <dbReference type="NCBI Taxonomy" id="2782351"/>
    <lineage>
        <taxon>Bacteria</taxon>
        <taxon>Pseudomonadati</taxon>
        <taxon>Bacteroidota</taxon>
        <taxon>Cytophagia</taxon>
        <taxon>Cytophagales</taxon>
        <taxon>Chryseotaleaceae</taxon>
        <taxon>Chryseosolibacter</taxon>
    </lineage>
</organism>
<sequence length="155" mass="17137">MESTNEKTLFEVAEIQLTYKSKVSPSLRPKITSSRDAYQVLNKYWDEGKMDFVEQFKVLLLNRANKVIGIYEVSSGTTVNTVADPKSVFVAALKANACGVIIAHNHPSGNLTASQADIKLTKDLKDAGKFLHIPVLDHIIITSESYYSFADEGLL</sequence>
<evidence type="ECO:0000259" key="6">
    <source>
        <dbReference type="PROSITE" id="PS50249"/>
    </source>
</evidence>
<feature type="domain" description="MPN" evidence="6">
    <location>
        <begin position="30"/>
        <end position="155"/>
    </location>
</feature>
<keyword evidence="1" id="KW-0645">Protease</keyword>
<dbReference type="InterPro" id="IPR020891">
    <property type="entry name" value="UPF0758_CS"/>
</dbReference>
<evidence type="ECO:0000313" key="7">
    <source>
        <dbReference type="EMBL" id="MBT1705557.1"/>
    </source>
</evidence>
<protein>
    <submittedName>
        <fullName evidence="7">JAB domain-containing protein</fullName>
    </submittedName>
</protein>
<dbReference type="CDD" id="cd08071">
    <property type="entry name" value="MPN_DUF2466"/>
    <property type="match status" value="1"/>
</dbReference>
<reference evidence="7 8" key="1">
    <citation type="submission" date="2021-05" db="EMBL/GenBank/DDBJ databases">
        <title>A Polyphasic approach of four new species of the genus Ohtaekwangia: Ohtaekwangia histidinii sp. nov., Ohtaekwangia cretensis sp. nov., Ohtaekwangia indiensis sp. nov., Ohtaekwangia reichenbachii sp. nov. from diverse environment.</title>
        <authorList>
            <person name="Octaviana S."/>
        </authorList>
    </citation>
    <scope>NUCLEOTIDE SEQUENCE [LARGE SCALE GENOMIC DNA]</scope>
    <source>
        <strain evidence="7 8">PWU20</strain>
    </source>
</reference>
<dbReference type="PROSITE" id="PS01302">
    <property type="entry name" value="UPF0758"/>
    <property type="match status" value="1"/>
</dbReference>
<keyword evidence="5" id="KW-0482">Metalloprotease</keyword>
<dbReference type="PANTHER" id="PTHR30471:SF3">
    <property type="entry name" value="UPF0758 PROTEIN YEES-RELATED"/>
    <property type="match status" value="1"/>
</dbReference>
<evidence type="ECO:0000256" key="1">
    <source>
        <dbReference type="ARBA" id="ARBA00022670"/>
    </source>
</evidence>
<keyword evidence="4" id="KW-0862">Zinc</keyword>
<dbReference type="PROSITE" id="PS50249">
    <property type="entry name" value="MPN"/>
    <property type="match status" value="1"/>
</dbReference>
<dbReference type="Proteomes" id="UP000772618">
    <property type="component" value="Unassembled WGS sequence"/>
</dbReference>
<proteinExistence type="predicted"/>
<keyword evidence="3" id="KW-0378">Hydrolase</keyword>
<evidence type="ECO:0000313" key="8">
    <source>
        <dbReference type="Proteomes" id="UP000772618"/>
    </source>
</evidence>
<dbReference type="InterPro" id="IPR037518">
    <property type="entry name" value="MPN"/>
</dbReference>